<accession>A0A6J4PIM9</accession>
<dbReference type="InterPro" id="IPR013264">
    <property type="entry name" value="DNAG_N"/>
</dbReference>
<keyword evidence="10 12" id="KW-0238">DNA-binding</keyword>
<dbReference type="Pfam" id="PF10410">
    <property type="entry name" value="DnaB_bind"/>
    <property type="match status" value="1"/>
</dbReference>
<dbReference type="InterPro" id="IPR002694">
    <property type="entry name" value="Znf_CHC2"/>
</dbReference>
<comment type="domain">
    <text evidence="12">Contains an N-terminal zinc-binding domain, a central core domain that contains the primase activity, and a C-terminal DnaB-binding domain.</text>
</comment>
<dbReference type="RefSeq" id="WP_295661482.1">
    <property type="nucleotide sequence ID" value="NZ_CADCUP010000211.1"/>
</dbReference>
<dbReference type="SUPFAM" id="SSF57783">
    <property type="entry name" value="Zinc beta-ribbon"/>
    <property type="match status" value="1"/>
</dbReference>
<dbReference type="Gene3D" id="3.40.1360.10">
    <property type="match status" value="1"/>
</dbReference>
<keyword evidence="11 12" id="KW-0804">Transcription</keyword>
<feature type="domain" description="Toprim" evidence="16">
    <location>
        <begin position="262"/>
        <end position="350"/>
    </location>
</feature>
<dbReference type="InterPro" id="IPR019475">
    <property type="entry name" value="DNA_primase_DnaB-bd"/>
</dbReference>
<dbReference type="PANTHER" id="PTHR30313:SF2">
    <property type="entry name" value="DNA PRIMASE"/>
    <property type="match status" value="1"/>
</dbReference>
<dbReference type="GO" id="GO:0006269">
    <property type="term" value="P:DNA replication, synthesis of primer"/>
    <property type="evidence" value="ECO:0007669"/>
    <property type="project" value="UniProtKB-UniRule"/>
</dbReference>
<keyword evidence="7 12" id="KW-0863">Zinc-finger</keyword>
<evidence type="ECO:0000256" key="1">
    <source>
        <dbReference type="ARBA" id="ARBA00022478"/>
    </source>
</evidence>
<organism evidence="17">
    <name type="scientific">uncultured Nocardioides sp</name>
    <dbReference type="NCBI Taxonomy" id="198441"/>
    <lineage>
        <taxon>Bacteria</taxon>
        <taxon>Bacillati</taxon>
        <taxon>Actinomycetota</taxon>
        <taxon>Actinomycetes</taxon>
        <taxon>Propionibacteriales</taxon>
        <taxon>Nocardioidaceae</taxon>
        <taxon>Nocardioides</taxon>
        <taxon>environmental samples</taxon>
    </lineage>
</organism>
<keyword evidence="3 12" id="KW-0808">Transferase</keyword>
<evidence type="ECO:0000313" key="17">
    <source>
        <dbReference type="EMBL" id="CAA9415654.1"/>
    </source>
</evidence>
<dbReference type="GO" id="GO:0003677">
    <property type="term" value="F:DNA binding"/>
    <property type="evidence" value="ECO:0007669"/>
    <property type="project" value="UniProtKB-KW"/>
</dbReference>
<keyword evidence="9" id="KW-0460">Magnesium</keyword>
<dbReference type="InterPro" id="IPR034151">
    <property type="entry name" value="TOPRIM_DnaG_bac"/>
</dbReference>
<feature type="zinc finger region" description="CHC2-type" evidence="12 14">
    <location>
        <begin position="41"/>
        <end position="65"/>
    </location>
</feature>
<evidence type="ECO:0000256" key="13">
    <source>
        <dbReference type="PIRNR" id="PIRNR002811"/>
    </source>
</evidence>
<dbReference type="Pfam" id="PF01807">
    <property type="entry name" value="Zn_ribbon_DnaG"/>
    <property type="match status" value="1"/>
</dbReference>
<dbReference type="SMART" id="SM00493">
    <property type="entry name" value="TOPRIM"/>
    <property type="match status" value="1"/>
</dbReference>
<dbReference type="EC" id="2.7.7.101" evidence="12"/>
<dbReference type="InterPro" id="IPR006171">
    <property type="entry name" value="TOPRIM_dom"/>
</dbReference>
<dbReference type="GO" id="GO:0003899">
    <property type="term" value="F:DNA-directed RNA polymerase activity"/>
    <property type="evidence" value="ECO:0007669"/>
    <property type="project" value="UniProtKB-UniRule"/>
</dbReference>
<dbReference type="PIRSF" id="PIRSF002811">
    <property type="entry name" value="DnaG"/>
    <property type="match status" value="1"/>
</dbReference>
<dbReference type="InterPro" id="IPR006295">
    <property type="entry name" value="DNA_primase_DnaG"/>
</dbReference>
<evidence type="ECO:0000259" key="16">
    <source>
        <dbReference type="PROSITE" id="PS50880"/>
    </source>
</evidence>
<evidence type="ECO:0000256" key="2">
    <source>
        <dbReference type="ARBA" id="ARBA00022515"/>
    </source>
</evidence>
<feature type="compositionally biased region" description="Basic and acidic residues" evidence="15">
    <location>
        <begin position="448"/>
        <end position="463"/>
    </location>
</feature>
<dbReference type="NCBIfam" id="TIGR01391">
    <property type="entry name" value="dnaG"/>
    <property type="match status" value="1"/>
</dbReference>
<evidence type="ECO:0000256" key="12">
    <source>
        <dbReference type="HAMAP-Rule" id="MF_00974"/>
    </source>
</evidence>
<dbReference type="GO" id="GO:0008270">
    <property type="term" value="F:zinc ion binding"/>
    <property type="evidence" value="ECO:0007669"/>
    <property type="project" value="UniProtKB-UniRule"/>
</dbReference>
<comment type="similarity">
    <text evidence="12 13">Belongs to the DnaG primase family.</text>
</comment>
<proteinExistence type="inferred from homology"/>
<feature type="compositionally biased region" description="Basic and acidic residues" evidence="15">
    <location>
        <begin position="470"/>
        <end position="480"/>
    </location>
</feature>
<dbReference type="InterPro" id="IPR050219">
    <property type="entry name" value="DnaG_primase"/>
</dbReference>
<evidence type="ECO:0000256" key="11">
    <source>
        <dbReference type="ARBA" id="ARBA00023163"/>
    </source>
</evidence>
<comment type="cofactor">
    <cofactor evidence="12 13 14">
        <name>Zn(2+)</name>
        <dbReference type="ChEBI" id="CHEBI:29105"/>
    </cofactor>
    <text evidence="12 13 14">Binds 1 zinc ion per monomer.</text>
</comment>
<dbReference type="GO" id="GO:0000428">
    <property type="term" value="C:DNA-directed RNA polymerase complex"/>
    <property type="evidence" value="ECO:0007669"/>
    <property type="project" value="UniProtKB-KW"/>
</dbReference>
<dbReference type="CDD" id="cd03364">
    <property type="entry name" value="TOPRIM_DnaG_primases"/>
    <property type="match status" value="1"/>
</dbReference>
<name>A0A6J4PIM9_9ACTN</name>
<protein>
    <recommendedName>
        <fullName evidence="12 13">DNA primase</fullName>
        <ecNumber evidence="12">2.7.7.101</ecNumber>
    </recommendedName>
</protein>
<feature type="region of interest" description="Disordered" evidence="15">
    <location>
        <begin position="436"/>
        <end position="480"/>
    </location>
</feature>
<evidence type="ECO:0000256" key="3">
    <source>
        <dbReference type="ARBA" id="ARBA00022679"/>
    </source>
</evidence>
<keyword evidence="5 12" id="KW-0235">DNA replication</keyword>
<comment type="catalytic activity">
    <reaction evidence="12">
        <text>ssDNA + n NTP = ssDNA/pppN(pN)n-1 hybrid + (n-1) diphosphate.</text>
        <dbReference type="EC" id="2.7.7.101"/>
    </reaction>
</comment>
<dbReference type="Gene3D" id="3.90.580.10">
    <property type="entry name" value="Zinc finger, CHC2-type domain"/>
    <property type="match status" value="1"/>
</dbReference>
<comment type="subunit">
    <text evidence="12">Monomer. Interacts with DnaB.</text>
</comment>
<dbReference type="GO" id="GO:1990077">
    <property type="term" value="C:primosome complex"/>
    <property type="evidence" value="ECO:0007669"/>
    <property type="project" value="UniProtKB-KW"/>
</dbReference>
<dbReference type="HAMAP" id="MF_00974">
    <property type="entry name" value="DNA_primase_DnaG"/>
    <property type="match status" value="1"/>
</dbReference>
<dbReference type="SMART" id="SM00766">
    <property type="entry name" value="DnaG_DnaB_bind"/>
    <property type="match status" value="1"/>
</dbReference>
<dbReference type="Pfam" id="PF08275">
    <property type="entry name" value="DNAG_N"/>
    <property type="match status" value="1"/>
</dbReference>
<keyword evidence="8 12" id="KW-0862">Zinc</keyword>
<evidence type="ECO:0000256" key="15">
    <source>
        <dbReference type="SAM" id="MobiDB-lite"/>
    </source>
</evidence>
<evidence type="ECO:0000256" key="7">
    <source>
        <dbReference type="ARBA" id="ARBA00022771"/>
    </source>
</evidence>
<dbReference type="SMART" id="SM00400">
    <property type="entry name" value="ZnF_CHCC"/>
    <property type="match status" value="1"/>
</dbReference>
<dbReference type="SUPFAM" id="SSF56731">
    <property type="entry name" value="DNA primase core"/>
    <property type="match status" value="1"/>
</dbReference>
<evidence type="ECO:0000256" key="14">
    <source>
        <dbReference type="PIRSR" id="PIRSR002811-1"/>
    </source>
</evidence>
<dbReference type="PROSITE" id="PS50880">
    <property type="entry name" value="TOPRIM"/>
    <property type="match status" value="1"/>
</dbReference>
<sequence length="636" mass="69807">MAGLIRDDDIAEVREKARIDEVVSSYVTLRKAGGGSLKGLCPFHDEKSPSFHVTPGKQFWHCFGCGEGGDVIGFLMKIDGVTFVEAVERLGEKYGVQLRREDGDGPSERPRGPARARLVEAHRVAQEFYAEQLGTPDALVARQFLSERGFDQAAAATFGIGFAPREGEALFRHLRGRNFTDEEVVAAGLVAQGRSPYDRFRGRLLWPIRESNGDTIGFGARRIFDDDRIEAKYLNTSETAIYKKSQVLYGLDLARREIARSSQAVVVEGYTDVMACHLAGVGTAVATCGTAFGDDHARVLRRFLHDHEEFRGEVIFTFDGDAAGQKAALRAFSGDQNFVSQTYVAVEPTGLDPCDLRIQQGDAAVRELVAKRQPLYRFVLGNVVGRYDLDRADGRIDALREASRLVSSIRDKSKVDAFAREIAGMLGVDVDEARTEVRRAASRPVQRPTERAGGRAEVRRGQEPDAPSEPPRRQLPDLRDPRFSIERETLKLVIQHPSAVGRSAADVGPNDFTHPTYRAVWEAAAANGGPAAGAADPGWASRVRDAAADAAVSSAISELGVEPVRTSGDPATSYVDAHVYRLQELTALRRIADLKSRLQRTNPVEHPVDYNKMFGELVALEQHRRSLREMATGAQA</sequence>
<reference evidence="17" key="1">
    <citation type="submission" date="2020-02" db="EMBL/GenBank/DDBJ databases">
        <authorList>
            <person name="Meier V. D."/>
        </authorList>
    </citation>
    <scope>NUCLEOTIDE SEQUENCE</scope>
    <source>
        <strain evidence="17">AVDCRST_MAG06</strain>
    </source>
</reference>
<dbReference type="AlphaFoldDB" id="A0A6J4PIM9"/>
<keyword evidence="1 12" id="KW-0240">DNA-directed RNA polymerase</keyword>
<gene>
    <name evidence="12" type="primary">dnaG</name>
    <name evidence="17" type="ORF">AVDCRST_MAG06-3178</name>
</gene>
<dbReference type="FunFam" id="3.90.580.10:FF:000001">
    <property type="entry name" value="DNA primase"/>
    <property type="match status" value="1"/>
</dbReference>
<evidence type="ECO:0000256" key="10">
    <source>
        <dbReference type="ARBA" id="ARBA00023125"/>
    </source>
</evidence>
<evidence type="ECO:0000256" key="9">
    <source>
        <dbReference type="ARBA" id="ARBA00022842"/>
    </source>
</evidence>
<dbReference type="InterPro" id="IPR037068">
    <property type="entry name" value="DNA_primase_core_N_sf"/>
</dbReference>
<comment type="function">
    <text evidence="12 13">RNA polymerase that catalyzes the synthesis of short RNA molecules used as primers for DNA polymerase during DNA replication.</text>
</comment>
<dbReference type="InterPro" id="IPR030846">
    <property type="entry name" value="DnaG_bac"/>
</dbReference>
<dbReference type="Gene3D" id="3.90.980.10">
    <property type="entry name" value="DNA primase, catalytic core, N-terminal domain"/>
    <property type="match status" value="1"/>
</dbReference>
<dbReference type="GO" id="GO:0005737">
    <property type="term" value="C:cytoplasm"/>
    <property type="evidence" value="ECO:0007669"/>
    <property type="project" value="TreeGrafter"/>
</dbReference>
<dbReference type="EMBL" id="CADCUP010000211">
    <property type="protein sequence ID" value="CAA9415654.1"/>
    <property type="molecule type" value="Genomic_DNA"/>
</dbReference>
<dbReference type="Pfam" id="PF08278">
    <property type="entry name" value="DnaG_DnaB_bind"/>
    <property type="match status" value="1"/>
</dbReference>
<keyword evidence="2 12" id="KW-0639">Primosome</keyword>
<evidence type="ECO:0000256" key="6">
    <source>
        <dbReference type="ARBA" id="ARBA00022723"/>
    </source>
</evidence>
<dbReference type="InterPro" id="IPR013173">
    <property type="entry name" value="DNA_primase_DnaG_DnaB-bd_dom"/>
</dbReference>
<dbReference type="InterPro" id="IPR036977">
    <property type="entry name" value="DNA_primase_Znf_CHC2"/>
</dbReference>
<keyword evidence="4 12" id="KW-0548">Nucleotidyltransferase</keyword>
<keyword evidence="6 12" id="KW-0479">Metal-binding</keyword>
<dbReference type="Pfam" id="PF13662">
    <property type="entry name" value="Toprim_4"/>
    <property type="match status" value="1"/>
</dbReference>
<evidence type="ECO:0000256" key="5">
    <source>
        <dbReference type="ARBA" id="ARBA00022705"/>
    </source>
</evidence>
<evidence type="ECO:0000256" key="8">
    <source>
        <dbReference type="ARBA" id="ARBA00022833"/>
    </source>
</evidence>
<evidence type="ECO:0000256" key="4">
    <source>
        <dbReference type="ARBA" id="ARBA00022695"/>
    </source>
</evidence>
<dbReference type="PANTHER" id="PTHR30313">
    <property type="entry name" value="DNA PRIMASE"/>
    <property type="match status" value="1"/>
</dbReference>